<evidence type="ECO:0000259" key="8">
    <source>
        <dbReference type="PROSITE" id="PS50071"/>
    </source>
</evidence>
<dbReference type="SMART" id="SM00389">
    <property type="entry name" value="HOX"/>
    <property type="match status" value="1"/>
</dbReference>
<keyword evidence="2 5" id="KW-0238">DNA-binding</keyword>
<sequence>MVNERFTVLLSPPNSPRMSDATAKADDYYAQFAPHSAQYHPRSSIQHGQVSTHNEHHDPYDQTRHPLRSYKSSPYALGTSSQLGYQGSHNHPHQNFQDRMIPQGPQPVRSADSQPTTGAASSASSPTDRLTPRSESAHAKEQHDDDDVIELGGEDPDEEGEKVPMTAAELRAAKRKMKRFRLTHNQTRFLMSEFARQAHPDAAHRERLAREIPGLSARQVQVWFQNRRAKLKRLTTDDRERMMRSRALPEHFDTTQALHSPFGAQPPAMGAPVSGMGGYPHYGDNGGIRPLTVETLRRVPEYDQYSQPYGPSISGVSPALGAFAFTPPQSASEHLSPTSATSGMSPFVLQQQGAYDAPRRPPIGLPGATQAGYIPQQQAPRHPLHDRFARSTFSEAAGSPLRSSVSYSALGSTSQPVQQYPERAASYSEHSAYGHQRPYLQRNPSNTSVTEPSSYGLGFSYTHTPSYQQSEQQQQQPPPASGAQHSADTEPYRRSGPSSNYSQYENSSYNASQVPQYQGYTAQYPPQNLPGGYQVTEPPRPQGQEQGHHQGHDSYPAVPGAQQPYMHQQVTDNPNPAHGMSMPPSY</sequence>
<gene>
    <name evidence="9" type="ORF">PRZ48_013002</name>
</gene>
<dbReference type="Pfam" id="PF00046">
    <property type="entry name" value="Homeodomain"/>
    <property type="match status" value="1"/>
</dbReference>
<dbReference type="PANTHER" id="PTHR24208">
    <property type="entry name" value="LIM/HOMEOBOX PROTEIN LHX"/>
    <property type="match status" value="1"/>
</dbReference>
<keyword evidence="3 5" id="KW-0371">Homeobox</keyword>
<feature type="compositionally biased region" description="Low complexity" evidence="7">
    <location>
        <begin position="498"/>
        <end position="508"/>
    </location>
</feature>
<dbReference type="SUPFAM" id="SSF46689">
    <property type="entry name" value="Homeodomain-like"/>
    <property type="match status" value="1"/>
</dbReference>
<feature type="compositionally biased region" description="Polar residues" evidence="7">
    <location>
        <begin position="41"/>
        <end position="52"/>
    </location>
</feature>
<dbReference type="Proteomes" id="UP001305779">
    <property type="component" value="Unassembled WGS sequence"/>
</dbReference>
<comment type="caution">
    <text evidence="9">The sequence shown here is derived from an EMBL/GenBank/DDBJ whole genome shotgun (WGS) entry which is preliminary data.</text>
</comment>
<evidence type="ECO:0000256" key="6">
    <source>
        <dbReference type="RuleBase" id="RU000682"/>
    </source>
</evidence>
<evidence type="ECO:0000256" key="5">
    <source>
        <dbReference type="PROSITE-ProRule" id="PRU00108"/>
    </source>
</evidence>
<feature type="region of interest" description="Disordered" evidence="7">
    <location>
        <begin position="413"/>
        <end position="432"/>
    </location>
</feature>
<dbReference type="Gene3D" id="1.10.10.60">
    <property type="entry name" value="Homeodomain-like"/>
    <property type="match status" value="1"/>
</dbReference>
<evidence type="ECO:0000256" key="4">
    <source>
        <dbReference type="ARBA" id="ARBA00023242"/>
    </source>
</evidence>
<proteinExistence type="predicted"/>
<keyword evidence="10" id="KW-1185">Reference proteome</keyword>
<evidence type="ECO:0000313" key="9">
    <source>
        <dbReference type="EMBL" id="KAK4495734.1"/>
    </source>
</evidence>
<dbReference type="InterPro" id="IPR050453">
    <property type="entry name" value="LIM_Homeobox_TF"/>
</dbReference>
<dbReference type="PANTHER" id="PTHR24208:SF166">
    <property type="entry name" value="LIM HOMEOBOX TRANSCRIPTION FACTOR 1 ALPHA, ISOFORM B"/>
    <property type="match status" value="1"/>
</dbReference>
<comment type="subcellular location">
    <subcellularLocation>
        <location evidence="1 5 6">Nucleus</location>
    </subcellularLocation>
</comment>
<keyword evidence="4 5" id="KW-0539">Nucleus</keyword>
<feature type="compositionally biased region" description="Polar residues" evidence="7">
    <location>
        <begin position="565"/>
        <end position="574"/>
    </location>
</feature>
<dbReference type="EMBL" id="JAXOVC010000011">
    <property type="protein sequence ID" value="KAK4495734.1"/>
    <property type="molecule type" value="Genomic_DNA"/>
</dbReference>
<dbReference type="PROSITE" id="PS50071">
    <property type="entry name" value="HOMEOBOX_2"/>
    <property type="match status" value="1"/>
</dbReference>
<feature type="region of interest" description="Disordered" evidence="7">
    <location>
        <begin position="1"/>
        <end position="162"/>
    </location>
</feature>
<evidence type="ECO:0000256" key="7">
    <source>
        <dbReference type="SAM" id="MobiDB-lite"/>
    </source>
</evidence>
<feature type="compositionally biased region" description="Acidic residues" evidence="7">
    <location>
        <begin position="144"/>
        <end position="160"/>
    </location>
</feature>
<feature type="compositionally biased region" description="Polar residues" evidence="7">
    <location>
        <begin position="78"/>
        <end position="97"/>
    </location>
</feature>
<organism evidence="9 10">
    <name type="scientific">Zasmidium cellare</name>
    <name type="common">Wine cellar mold</name>
    <name type="synonym">Racodium cellare</name>
    <dbReference type="NCBI Taxonomy" id="395010"/>
    <lineage>
        <taxon>Eukaryota</taxon>
        <taxon>Fungi</taxon>
        <taxon>Dikarya</taxon>
        <taxon>Ascomycota</taxon>
        <taxon>Pezizomycotina</taxon>
        <taxon>Dothideomycetes</taxon>
        <taxon>Dothideomycetidae</taxon>
        <taxon>Mycosphaerellales</taxon>
        <taxon>Mycosphaerellaceae</taxon>
        <taxon>Zasmidium</taxon>
    </lineage>
</organism>
<feature type="domain" description="Homeobox" evidence="8">
    <location>
        <begin position="173"/>
        <end position="234"/>
    </location>
</feature>
<feature type="compositionally biased region" description="Polar residues" evidence="7">
    <location>
        <begin position="442"/>
        <end position="453"/>
    </location>
</feature>
<evidence type="ECO:0000256" key="3">
    <source>
        <dbReference type="ARBA" id="ARBA00023155"/>
    </source>
</evidence>
<feature type="DNA-binding region" description="Homeobox" evidence="5">
    <location>
        <begin position="175"/>
        <end position="235"/>
    </location>
</feature>
<evidence type="ECO:0000313" key="10">
    <source>
        <dbReference type="Proteomes" id="UP001305779"/>
    </source>
</evidence>
<feature type="compositionally biased region" description="Low complexity" evidence="7">
    <location>
        <begin position="465"/>
        <end position="486"/>
    </location>
</feature>
<reference evidence="9 10" key="1">
    <citation type="journal article" date="2023" name="G3 (Bethesda)">
        <title>A chromosome-level genome assembly of Zasmidium syzygii isolated from banana leaves.</title>
        <authorList>
            <person name="van Westerhoven A.C."/>
            <person name="Mehrabi R."/>
            <person name="Talebi R."/>
            <person name="Steentjes M.B.F."/>
            <person name="Corcolon B."/>
            <person name="Chong P.A."/>
            <person name="Kema G.H.J."/>
            <person name="Seidl M.F."/>
        </authorList>
    </citation>
    <scope>NUCLEOTIDE SEQUENCE [LARGE SCALE GENOMIC DNA]</scope>
    <source>
        <strain evidence="9 10">P124</strain>
    </source>
</reference>
<evidence type="ECO:0000256" key="2">
    <source>
        <dbReference type="ARBA" id="ARBA00023125"/>
    </source>
</evidence>
<feature type="compositionally biased region" description="Basic and acidic residues" evidence="7">
    <location>
        <begin position="53"/>
        <end position="64"/>
    </location>
</feature>
<dbReference type="CDD" id="cd00086">
    <property type="entry name" value="homeodomain"/>
    <property type="match status" value="1"/>
</dbReference>
<accession>A0ABR0E321</accession>
<feature type="region of interest" description="Disordered" evidence="7">
    <location>
        <begin position="521"/>
        <end position="586"/>
    </location>
</feature>
<protein>
    <recommendedName>
        <fullName evidence="8">Homeobox domain-containing protein</fullName>
    </recommendedName>
</protein>
<evidence type="ECO:0000256" key="1">
    <source>
        <dbReference type="ARBA" id="ARBA00004123"/>
    </source>
</evidence>
<name>A0ABR0E321_ZASCE</name>
<dbReference type="InterPro" id="IPR001356">
    <property type="entry name" value="HD"/>
</dbReference>
<dbReference type="InterPro" id="IPR009057">
    <property type="entry name" value="Homeodomain-like_sf"/>
</dbReference>
<feature type="region of interest" description="Disordered" evidence="7">
    <location>
        <begin position="437"/>
        <end position="508"/>
    </location>
</feature>
<feature type="compositionally biased region" description="Basic and acidic residues" evidence="7">
    <location>
        <begin position="130"/>
        <end position="143"/>
    </location>
</feature>